<evidence type="ECO:0000256" key="3">
    <source>
        <dbReference type="ARBA" id="ARBA00022801"/>
    </source>
</evidence>
<dbReference type="GO" id="GO:0004252">
    <property type="term" value="F:serine-type endopeptidase activity"/>
    <property type="evidence" value="ECO:0007669"/>
    <property type="project" value="UniProtKB-UniRule"/>
</dbReference>
<dbReference type="PRINTS" id="PR00723">
    <property type="entry name" value="SUBTILISIN"/>
</dbReference>
<evidence type="ECO:0000256" key="6">
    <source>
        <dbReference type="SAM" id="SignalP"/>
    </source>
</evidence>
<evidence type="ECO:0000256" key="1">
    <source>
        <dbReference type="ARBA" id="ARBA00011073"/>
    </source>
</evidence>
<dbReference type="InterPro" id="IPR036852">
    <property type="entry name" value="Peptidase_S8/S53_dom_sf"/>
</dbReference>
<comment type="similarity">
    <text evidence="1 5">Belongs to the peptidase S8 family.</text>
</comment>
<dbReference type="GO" id="GO:0006508">
    <property type="term" value="P:proteolysis"/>
    <property type="evidence" value="ECO:0007669"/>
    <property type="project" value="UniProtKB-KW"/>
</dbReference>
<dbReference type="Pfam" id="PF00082">
    <property type="entry name" value="Peptidase_S8"/>
    <property type="match status" value="1"/>
</dbReference>
<feature type="chain" id="PRO_5037323356" evidence="6">
    <location>
        <begin position="19"/>
        <end position="747"/>
    </location>
</feature>
<feature type="signal peptide" evidence="6">
    <location>
        <begin position="1"/>
        <end position="18"/>
    </location>
</feature>
<dbReference type="SUPFAM" id="SSF52743">
    <property type="entry name" value="Subtilisin-like"/>
    <property type="match status" value="1"/>
</dbReference>
<dbReference type="PROSITE" id="PS51892">
    <property type="entry name" value="SUBTILASE"/>
    <property type="match status" value="1"/>
</dbReference>
<evidence type="ECO:0000256" key="2">
    <source>
        <dbReference type="ARBA" id="ARBA00022670"/>
    </source>
</evidence>
<keyword evidence="2 5" id="KW-0645">Protease</keyword>
<dbReference type="InterPro" id="IPR013783">
    <property type="entry name" value="Ig-like_fold"/>
</dbReference>
<dbReference type="InterPro" id="IPR015500">
    <property type="entry name" value="Peptidase_S8_subtilisin-rel"/>
</dbReference>
<dbReference type="Gene3D" id="3.40.50.200">
    <property type="entry name" value="Peptidase S8/S53 domain"/>
    <property type="match status" value="1"/>
</dbReference>
<dbReference type="InterPro" id="IPR050131">
    <property type="entry name" value="Peptidase_S8_subtilisin-like"/>
</dbReference>
<accession>A0A938BQ17</accession>
<dbReference type="PANTHER" id="PTHR43806">
    <property type="entry name" value="PEPTIDASE S8"/>
    <property type="match status" value="1"/>
</dbReference>
<proteinExistence type="inferred from homology"/>
<gene>
    <name evidence="8" type="ORF">FJY75_01100</name>
</gene>
<reference evidence="8" key="1">
    <citation type="submission" date="2019-03" db="EMBL/GenBank/DDBJ databases">
        <title>Lake Tanganyika Metagenome-Assembled Genomes (MAGs).</title>
        <authorList>
            <person name="Tran P."/>
        </authorList>
    </citation>
    <scope>NUCLEOTIDE SEQUENCE</scope>
    <source>
        <strain evidence="8">M_DeepCast_400m_m2_100</strain>
    </source>
</reference>
<feature type="active site" description="Charge relay system" evidence="5">
    <location>
        <position position="281"/>
    </location>
</feature>
<feature type="active site" description="Charge relay system" evidence="5">
    <location>
        <position position="460"/>
    </location>
</feature>
<keyword evidence="4 5" id="KW-0720">Serine protease</keyword>
<evidence type="ECO:0000259" key="7">
    <source>
        <dbReference type="Pfam" id="PF00082"/>
    </source>
</evidence>
<keyword evidence="3 5" id="KW-0378">Hydrolase</keyword>
<dbReference type="PANTHER" id="PTHR43806:SF67">
    <property type="entry name" value="EGF-LIKE DOMAIN-CONTAINING PROTEIN"/>
    <property type="match status" value="1"/>
</dbReference>
<dbReference type="Proteomes" id="UP000748308">
    <property type="component" value="Unassembled WGS sequence"/>
</dbReference>
<feature type="domain" description="Peptidase S8/S53" evidence="7">
    <location>
        <begin position="231"/>
        <end position="506"/>
    </location>
</feature>
<dbReference type="EMBL" id="VGIY01000012">
    <property type="protein sequence ID" value="MBM3316426.1"/>
    <property type="molecule type" value="Genomic_DNA"/>
</dbReference>
<protein>
    <submittedName>
        <fullName evidence="8">S8 family serine peptidase</fullName>
    </submittedName>
</protein>
<dbReference type="Gene3D" id="2.60.40.10">
    <property type="entry name" value="Immunoglobulins"/>
    <property type="match status" value="1"/>
</dbReference>
<dbReference type="PROSITE" id="PS00138">
    <property type="entry name" value="SUBTILASE_SER"/>
    <property type="match status" value="1"/>
</dbReference>
<dbReference type="AlphaFoldDB" id="A0A938BQ17"/>
<evidence type="ECO:0000256" key="5">
    <source>
        <dbReference type="PROSITE-ProRule" id="PRU01240"/>
    </source>
</evidence>
<dbReference type="InterPro" id="IPR000209">
    <property type="entry name" value="Peptidase_S8/S53_dom"/>
</dbReference>
<sequence>MPLALLAGWICLWTAASAPVPGTPAGIVPSEAAIAGGHEAAPHPGAVACWVFLRDRGSERTAALATAGAGEDPLTLADEEILAAARSLSPAAWARRSRGGAAGLPDLHDLPLHEPYVAEIARLGRLRCRSRWLNAVSVWLTPEARERAAALPFVSAVKRVAGAARAAFGPDRDEEGRPLEALLSVERRPAAGAHLPRTYTPDWRARLTYGPSRGQLSEIAVPPVHGLGYSGNGVRLMMIDTGFYKDHDAFHGADILAEWDFVFGDGETQNEPEDWPWQHHHGTGAWSVAGGFAPGRLVGPAFGASFLLAKTEDPLSETRVEEDYYVAALEWGDSLGVDITSASLNYLCFDGGFCYSVADRDGDTAVITVAVDVAASRGILCVNSLGNYGCAARTTMGTPADADSMLACGAVDSLNVIASFSSCGPTFDGRTKPEVVARGVQTYMAGAGIPDAYGPGSGTSFSTPLVAGAAALLMEAHPEWSAMDVRRALLETADRAAAPDQRRGWGRIDVRAALDWGPVLFPRPFSLCRPAEGASIDGRAPEFAWRRSAAADGASPVSYSVEIFRADEIPPPGSRRADACHGLSGWSVPAGADTLLALPFDLPPGESYLWRVVAEDAAGRRRISRDTRALRIPLGGAAEAASPSASRRAGPRMRIATAANPFRGALRFRVETESAPLPGSAMDAAWALYDALGRRVASGGMALDAGGFRAAWGGTDGGGRPLPPGVYHLEARVGHVVARDTVVRLGQ</sequence>
<feature type="active site" description="Charge relay system" evidence="5">
    <location>
        <position position="240"/>
    </location>
</feature>
<dbReference type="InterPro" id="IPR023828">
    <property type="entry name" value="Peptidase_S8_Ser-AS"/>
</dbReference>
<organism evidence="8 9">
    <name type="scientific">Eiseniibacteriota bacterium</name>
    <dbReference type="NCBI Taxonomy" id="2212470"/>
    <lineage>
        <taxon>Bacteria</taxon>
        <taxon>Candidatus Eiseniibacteriota</taxon>
    </lineage>
</organism>
<evidence type="ECO:0000313" key="8">
    <source>
        <dbReference type="EMBL" id="MBM3316426.1"/>
    </source>
</evidence>
<comment type="caution">
    <text evidence="8">The sequence shown here is derived from an EMBL/GenBank/DDBJ whole genome shotgun (WGS) entry which is preliminary data.</text>
</comment>
<keyword evidence="6" id="KW-0732">Signal</keyword>
<evidence type="ECO:0000313" key="9">
    <source>
        <dbReference type="Proteomes" id="UP000748308"/>
    </source>
</evidence>
<evidence type="ECO:0000256" key="4">
    <source>
        <dbReference type="ARBA" id="ARBA00022825"/>
    </source>
</evidence>
<name>A0A938BQ17_UNCEI</name>